<keyword evidence="3" id="KW-0378">Hydrolase</keyword>
<dbReference type="GO" id="GO:0009002">
    <property type="term" value="F:serine-type D-Ala-D-Ala carboxypeptidase activity"/>
    <property type="evidence" value="ECO:0007669"/>
    <property type="project" value="InterPro"/>
</dbReference>
<evidence type="ECO:0000259" key="10">
    <source>
        <dbReference type="Pfam" id="PF00768"/>
    </source>
</evidence>
<dbReference type="EMBL" id="SNYR01000003">
    <property type="protein sequence ID" value="TDQ61555.1"/>
    <property type="molecule type" value="Genomic_DNA"/>
</dbReference>
<feature type="binding site" evidence="8">
    <location>
        <position position="212"/>
    </location>
    <ligand>
        <name>substrate</name>
    </ligand>
</feature>
<keyword evidence="5" id="KW-0573">Peptidoglycan synthesis</keyword>
<feature type="active site" description="Acyl-ester intermediate" evidence="7">
    <location>
        <position position="50"/>
    </location>
</feature>
<dbReference type="PRINTS" id="PR00725">
    <property type="entry name" value="DADACBPTASE1"/>
</dbReference>
<accession>A0A4R6VEV2</accession>
<comment type="caution">
    <text evidence="11">The sequence shown here is derived from an EMBL/GenBank/DDBJ whole genome shotgun (WGS) entry which is preliminary data.</text>
</comment>
<dbReference type="Gene3D" id="3.40.710.10">
    <property type="entry name" value="DD-peptidase/beta-lactamase superfamily"/>
    <property type="match status" value="1"/>
</dbReference>
<dbReference type="InterPro" id="IPR001967">
    <property type="entry name" value="Peptidase_S11_N"/>
</dbReference>
<dbReference type="OrthoDB" id="9795979at2"/>
<keyword evidence="6" id="KW-0961">Cell wall biogenesis/degradation</keyword>
<dbReference type="GO" id="GO:0006508">
    <property type="term" value="P:proteolysis"/>
    <property type="evidence" value="ECO:0007669"/>
    <property type="project" value="InterPro"/>
</dbReference>
<reference evidence="11 12" key="1">
    <citation type="submission" date="2019-03" db="EMBL/GenBank/DDBJ databases">
        <title>Genomic Encyclopedia of Type Strains, Phase III (KMG-III): the genomes of soil and plant-associated and newly described type strains.</title>
        <authorList>
            <person name="Whitman W."/>
        </authorList>
    </citation>
    <scope>NUCLEOTIDE SEQUENCE [LARGE SCALE GENOMIC DNA]</scope>
    <source>
        <strain evidence="11 12">CGMCC 1.7002</strain>
    </source>
</reference>
<dbReference type="SUPFAM" id="SSF56601">
    <property type="entry name" value="beta-lactamase/transpeptidase-like"/>
    <property type="match status" value="1"/>
</dbReference>
<dbReference type="PANTHER" id="PTHR21581">
    <property type="entry name" value="D-ALANYL-D-ALANINE CARBOXYPEPTIDASE"/>
    <property type="match status" value="1"/>
</dbReference>
<feature type="active site" evidence="7">
    <location>
        <position position="110"/>
    </location>
</feature>
<name>A0A4R6VEV2_9HYPH</name>
<dbReference type="GO" id="GO:0071555">
    <property type="term" value="P:cell wall organization"/>
    <property type="evidence" value="ECO:0007669"/>
    <property type="project" value="UniProtKB-KW"/>
</dbReference>
<evidence type="ECO:0000256" key="9">
    <source>
        <dbReference type="RuleBase" id="RU004016"/>
    </source>
</evidence>
<dbReference type="Pfam" id="PF00768">
    <property type="entry name" value="Peptidase_S11"/>
    <property type="match status" value="1"/>
</dbReference>
<protein>
    <submittedName>
        <fullName evidence="11">D-alanyl-D-alanine carboxypeptidase</fullName>
    </submittedName>
</protein>
<comment type="similarity">
    <text evidence="1 9">Belongs to the peptidase S11 family.</text>
</comment>
<evidence type="ECO:0000256" key="6">
    <source>
        <dbReference type="ARBA" id="ARBA00023316"/>
    </source>
</evidence>
<keyword evidence="11" id="KW-0645">Protease</keyword>
<dbReference type="GO" id="GO:0008360">
    <property type="term" value="P:regulation of cell shape"/>
    <property type="evidence" value="ECO:0007669"/>
    <property type="project" value="UniProtKB-KW"/>
</dbReference>
<evidence type="ECO:0000313" key="11">
    <source>
        <dbReference type="EMBL" id="TDQ61555.1"/>
    </source>
</evidence>
<sequence>MRLFLRVILLVLTLGFSAQPSFALPQLLLDMRTGEVLFEKDAGVPWHPASLTKLMTAYAAFEAVDSGRLTLDTPVVMTANALKAPPSKMGFPVGTAVTLEDALYLMLVKSANDVATAIGETVGGSEAEFVNLMNTHAANLGLTNTRFANANGLHDPNQITSARDIAILAFVIRSRYPQYDKIFETRAVKFGKSTLKSFNVLLEKFRGTTGMKTGYVCASGLNIVATAQRNGRELMAVVMGGVSARERGEMAALLLERGFQGRYTGERKSVTNIQNLAMSPPDMRPQMCGAEAKSYLESRKVAFPFGLEGQISYLNDDVEERAVRVNTLGKIVDVDLPRPRPAYAFVPKSIALPRPRPVVLR</sequence>
<keyword evidence="4" id="KW-0133">Cell shape</keyword>
<evidence type="ECO:0000256" key="3">
    <source>
        <dbReference type="ARBA" id="ARBA00022801"/>
    </source>
</evidence>
<feature type="active site" description="Proton acceptor" evidence="7">
    <location>
        <position position="53"/>
    </location>
</feature>
<evidence type="ECO:0000256" key="7">
    <source>
        <dbReference type="PIRSR" id="PIRSR618044-1"/>
    </source>
</evidence>
<evidence type="ECO:0000256" key="1">
    <source>
        <dbReference type="ARBA" id="ARBA00007164"/>
    </source>
</evidence>
<gene>
    <name evidence="11" type="ORF">ATL17_2653</name>
</gene>
<dbReference type="InterPro" id="IPR012338">
    <property type="entry name" value="Beta-lactam/transpept-like"/>
</dbReference>
<keyword evidence="12" id="KW-1185">Reference proteome</keyword>
<evidence type="ECO:0000256" key="4">
    <source>
        <dbReference type="ARBA" id="ARBA00022960"/>
    </source>
</evidence>
<organism evidence="11 12">
    <name type="scientific">Maritalea mobilis</name>
    <dbReference type="NCBI Taxonomy" id="483324"/>
    <lineage>
        <taxon>Bacteria</taxon>
        <taxon>Pseudomonadati</taxon>
        <taxon>Pseudomonadota</taxon>
        <taxon>Alphaproteobacteria</taxon>
        <taxon>Hyphomicrobiales</taxon>
        <taxon>Devosiaceae</taxon>
        <taxon>Maritalea</taxon>
    </lineage>
</organism>
<evidence type="ECO:0000256" key="5">
    <source>
        <dbReference type="ARBA" id="ARBA00022984"/>
    </source>
</evidence>
<evidence type="ECO:0000256" key="8">
    <source>
        <dbReference type="PIRSR" id="PIRSR618044-2"/>
    </source>
</evidence>
<dbReference type="InterPro" id="IPR018044">
    <property type="entry name" value="Peptidase_S11"/>
</dbReference>
<dbReference type="PANTHER" id="PTHR21581:SF6">
    <property type="entry name" value="TRAFFICKING PROTEIN PARTICLE COMPLEX SUBUNIT 12"/>
    <property type="match status" value="1"/>
</dbReference>
<proteinExistence type="inferred from homology"/>
<evidence type="ECO:0000313" key="12">
    <source>
        <dbReference type="Proteomes" id="UP000295391"/>
    </source>
</evidence>
<dbReference type="GO" id="GO:0009252">
    <property type="term" value="P:peptidoglycan biosynthetic process"/>
    <property type="evidence" value="ECO:0007669"/>
    <property type="project" value="UniProtKB-KW"/>
</dbReference>
<dbReference type="Proteomes" id="UP000295391">
    <property type="component" value="Unassembled WGS sequence"/>
</dbReference>
<dbReference type="RefSeq" id="WP_133573271.1">
    <property type="nucleotide sequence ID" value="NZ_SNYR01000003.1"/>
</dbReference>
<dbReference type="AlphaFoldDB" id="A0A4R6VEV2"/>
<keyword evidence="2" id="KW-0732">Signal</keyword>
<feature type="domain" description="Peptidase S11 D-alanyl-D-alanine carboxypeptidase A N-terminal" evidence="10">
    <location>
        <begin position="27"/>
        <end position="241"/>
    </location>
</feature>
<keyword evidence="11" id="KW-0121">Carboxypeptidase</keyword>
<evidence type="ECO:0000256" key="2">
    <source>
        <dbReference type="ARBA" id="ARBA00022729"/>
    </source>
</evidence>